<proteinExistence type="predicted"/>
<dbReference type="GO" id="GO:0008168">
    <property type="term" value="F:methyltransferase activity"/>
    <property type="evidence" value="ECO:0007669"/>
    <property type="project" value="UniProtKB-KW"/>
</dbReference>
<keyword evidence="2" id="KW-0489">Methyltransferase</keyword>
<evidence type="ECO:0000313" key="3">
    <source>
        <dbReference type="Proteomes" id="UP000278143"/>
    </source>
</evidence>
<dbReference type="OrthoDB" id="2013972at2759"/>
<dbReference type="PANTHER" id="PTHR43591">
    <property type="entry name" value="METHYLTRANSFERASE"/>
    <property type="match status" value="1"/>
</dbReference>
<organism evidence="2 3">
    <name type="scientific">Syncephalis pseudoplumigaleata</name>
    <dbReference type="NCBI Taxonomy" id="1712513"/>
    <lineage>
        <taxon>Eukaryota</taxon>
        <taxon>Fungi</taxon>
        <taxon>Fungi incertae sedis</taxon>
        <taxon>Zoopagomycota</taxon>
        <taxon>Zoopagomycotina</taxon>
        <taxon>Zoopagomycetes</taxon>
        <taxon>Zoopagales</taxon>
        <taxon>Piptocephalidaceae</taxon>
        <taxon>Syncephalis</taxon>
    </lineage>
</organism>
<accession>A0A4P9YX43</accession>
<name>A0A4P9YX43_9FUNG</name>
<dbReference type="InterPro" id="IPR029063">
    <property type="entry name" value="SAM-dependent_MTases_sf"/>
</dbReference>
<dbReference type="GO" id="GO:0032259">
    <property type="term" value="P:methylation"/>
    <property type="evidence" value="ECO:0007669"/>
    <property type="project" value="UniProtKB-KW"/>
</dbReference>
<evidence type="ECO:0000313" key="2">
    <source>
        <dbReference type="EMBL" id="RKP24683.1"/>
    </source>
</evidence>
<dbReference type="Pfam" id="PF13489">
    <property type="entry name" value="Methyltransf_23"/>
    <property type="match status" value="1"/>
</dbReference>
<keyword evidence="2" id="KW-0808">Transferase</keyword>
<dbReference type="PANTHER" id="PTHR43591:SF24">
    <property type="entry name" value="2-METHOXY-6-POLYPRENYL-1,4-BENZOQUINOL METHYLASE, MITOCHONDRIAL"/>
    <property type="match status" value="1"/>
</dbReference>
<dbReference type="CDD" id="cd02440">
    <property type="entry name" value="AdoMet_MTases"/>
    <property type="match status" value="1"/>
</dbReference>
<dbReference type="EMBL" id="KZ990088">
    <property type="protein sequence ID" value="RKP24683.1"/>
    <property type="molecule type" value="Genomic_DNA"/>
</dbReference>
<dbReference type="Proteomes" id="UP000278143">
    <property type="component" value="Unassembled WGS sequence"/>
</dbReference>
<dbReference type="SUPFAM" id="SSF53335">
    <property type="entry name" value="S-adenosyl-L-methionine-dependent methyltransferases"/>
    <property type="match status" value="1"/>
</dbReference>
<evidence type="ECO:0000256" key="1">
    <source>
        <dbReference type="SAM" id="MobiDB-lite"/>
    </source>
</evidence>
<reference evidence="3" key="1">
    <citation type="journal article" date="2018" name="Nat. Microbiol.">
        <title>Leveraging single-cell genomics to expand the fungal tree of life.</title>
        <authorList>
            <person name="Ahrendt S.R."/>
            <person name="Quandt C.A."/>
            <person name="Ciobanu D."/>
            <person name="Clum A."/>
            <person name="Salamov A."/>
            <person name="Andreopoulos B."/>
            <person name="Cheng J.F."/>
            <person name="Woyke T."/>
            <person name="Pelin A."/>
            <person name="Henrissat B."/>
            <person name="Reynolds N.K."/>
            <person name="Benny G.L."/>
            <person name="Smith M.E."/>
            <person name="James T.Y."/>
            <person name="Grigoriev I.V."/>
        </authorList>
    </citation>
    <scope>NUCLEOTIDE SEQUENCE [LARGE SCALE GENOMIC DNA]</scope>
    <source>
        <strain evidence="3">Benny S71-1</strain>
    </source>
</reference>
<sequence>MGGVQSRSSSDSDECRPVRGMRGEESATISRMSYGRGRRHPIAVNSSYLMPANSAEMDRLDCQHYFLLAVLGARYLSPVKKLQRVLDIGTGTGIWMLEMAAEYRDCEFIGLDVVPLQPEAVLPVNCQFRIKNVVDAAGIPYPDGTFDLIHHRLLVLGLSWRDWPDYIRDCARVLNWGGWLEVQETGGYLMHAGPHGQRMHRIQQRVTRANDIELGIVLKIDQLMERAQLQNIRIEVFPIPVGSWGGQIGEMAWNNYRAAYTTLAPLLAAAEGVSESEIIELIDAIGEEVNRNQCYYEYYCYYGQKLACST</sequence>
<protein>
    <submittedName>
        <fullName evidence="2">S-adenosyl-L-methionine-dependent methyltransferase</fullName>
    </submittedName>
</protein>
<feature type="region of interest" description="Disordered" evidence="1">
    <location>
        <begin position="1"/>
        <end position="22"/>
    </location>
</feature>
<dbReference type="AlphaFoldDB" id="A0A4P9YX43"/>
<feature type="compositionally biased region" description="Basic and acidic residues" evidence="1">
    <location>
        <begin position="13"/>
        <end position="22"/>
    </location>
</feature>
<gene>
    <name evidence="2" type="ORF">SYNPS1DRAFT_29562</name>
</gene>
<dbReference type="Gene3D" id="3.40.50.150">
    <property type="entry name" value="Vaccinia Virus protein VP39"/>
    <property type="match status" value="1"/>
</dbReference>
<keyword evidence="3" id="KW-1185">Reference proteome</keyword>